<name>A0ACC0LEB8_RHOML</name>
<gene>
    <name evidence="1" type="ORF">RHMOL_Rhmol12G0035400</name>
</gene>
<proteinExistence type="predicted"/>
<evidence type="ECO:0000313" key="2">
    <source>
        <dbReference type="Proteomes" id="UP001062846"/>
    </source>
</evidence>
<keyword evidence="2" id="KW-1185">Reference proteome</keyword>
<evidence type="ECO:0000313" key="1">
    <source>
        <dbReference type="EMBL" id="KAI8526912.1"/>
    </source>
</evidence>
<protein>
    <submittedName>
        <fullName evidence="1">Uncharacterized protein</fullName>
    </submittedName>
</protein>
<comment type="caution">
    <text evidence="1">The sequence shown here is derived from an EMBL/GenBank/DDBJ whole genome shotgun (WGS) entry which is preliminary data.</text>
</comment>
<dbReference type="EMBL" id="CM046399">
    <property type="protein sequence ID" value="KAI8526912.1"/>
    <property type="molecule type" value="Genomic_DNA"/>
</dbReference>
<dbReference type="Proteomes" id="UP001062846">
    <property type="component" value="Chromosome 12"/>
</dbReference>
<reference evidence="1" key="1">
    <citation type="submission" date="2022-02" db="EMBL/GenBank/DDBJ databases">
        <title>Plant Genome Project.</title>
        <authorList>
            <person name="Zhang R.-G."/>
        </authorList>
    </citation>
    <scope>NUCLEOTIDE SEQUENCE</scope>
    <source>
        <strain evidence="1">AT1</strain>
    </source>
</reference>
<organism evidence="1 2">
    <name type="scientific">Rhododendron molle</name>
    <name type="common">Chinese azalea</name>
    <name type="synonym">Azalea mollis</name>
    <dbReference type="NCBI Taxonomy" id="49168"/>
    <lineage>
        <taxon>Eukaryota</taxon>
        <taxon>Viridiplantae</taxon>
        <taxon>Streptophyta</taxon>
        <taxon>Embryophyta</taxon>
        <taxon>Tracheophyta</taxon>
        <taxon>Spermatophyta</taxon>
        <taxon>Magnoliopsida</taxon>
        <taxon>eudicotyledons</taxon>
        <taxon>Gunneridae</taxon>
        <taxon>Pentapetalae</taxon>
        <taxon>asterids</taxon>
        <taxon>Ericales</taxon>
        <taxon>Ericaceae</taxon>
        <taxon>Ericoideae</taxon>
        <taxon>Rhodoreae</taxon>
        <taxon>Rhododendron</taxon>
    </lineage>
</organism>
<sequence length="545" mass="61475">MLKKGFLGPTPSSNCKIAMREKGKNIAVSCPGEEGFRVSPLDPLKDMSQFLDPLSIELIKSSLGEPSYFDSQDFQRCFKQLIDDCKDDFDPLEHLELLKHHASNLSEGWEKHAQNFSSRVVMVEGESSRLFEKNDVPSPKVDIETYEMIKKPVDELVEMAGQNIPRREENEENSDCYKPTVISGKQSSHKWLRMDFSDSNLKKPSKRRKKVLMGRNYLLIDRGFSQSQVVGKKFCFFHHPSLSDVELRKIEFPQEYLQMDIHEKQLHTKERASDFNLDCRSKKTLVDGLTNGITSDDPIIEEDKSPLQSHVFSFSSQGVSLGKLGSSPPRIVSFKVGGSKRIKAPRSYCEDMKISQSFDNTKRKREHVIEDSYNNPYLFQAPRRRYLDCGHSDYIRSGLFFYFGHRSTSGGLCRSSLLCNLNVEAFVEPMVLIATEIMFAIDDTIQLDIDGSLYRVKVRQEPLSLGGKVGSSFGQNNIDRVVKEVSVGSECDKSSSSCQLFLKESRVKETKGSSSEVDRENSVTSGDVSSPMGMTSVVGDSCELS</sequence>
<accession>A0ACC0LEB8</accession>